<dbReference type="PANTHER" id="PTHR40644">
    <property type="entry name" value="UPF0653 PROTEIN C607.02C"/>
    <property type="match status" value="1"/>
</dbReference>
<dbReference type="Pfam" id="PF20222">
    <property type="entry name" value="DUF6581"/>
    <property type="match status" value="1"/>
</dbReference>
<comment type="caution">
    <text evidence="5">The sequence shown here is derived from an EMBL/GenBank/DDBJ whole genome shotgun (WGS) entry which is preliminary data.</text>
</comment>
<evidence type="ECO:0000313" key="6">
    <source>
        <dbReference type="Proteomes" id="UP000764110"/>
    </source>
</evidence>
<feature type="compositionally biased region" description="Basic residues" evidence="2">
    <location>
        <begin position="922"/>
        <end position="942"/>
    </location>
</feature>
<evidence type="ECO:0000256" key="2">
    <source>
        <dbReference type="SAM" id="MobiDB-lite"/>
    </source>
</evidence>
<feature type="domain" description="B-block binding subunit of TFIIIC" evidence="3">
    <location>
        <begin position="443"/>
        <end position="509"/>
    </location>
</feature>
<feature type="compositionally biased region" description="Polar residues" evidence="2">
    <location>
        <begin position="79"/>
        <end position="92"/>
    </location>
</feature>
<dbReference type="InterPro" id="IPR046488">
    <property type="entry name" value="Sfc3/Tfc3_C"/>
</dbReference>
<feature type="domain" description="Transcription factor tau subunit sfc3/Tfc3 C-terminal" evidence="4">
    <location>
        <begin position="1696"/>
        <end position="2103"/>
    </location>
</feature>
<keyword evidence="6" id="KW-1185">Reference proteome</keyword>
<evidence type="ECO:0000256" key="1">
    <source>
        <dbReference type="SAM" id="Coils"/>
    </source>
</evidence>
<dbReference type="Proteomes" id="UP000764110">
    <property type="component" value="Unassembled WGS sequence"/>
</dbReference>
<feature type="compositionally biased region" description="Basic residues" evidence="2">
    <location>
        <begin position="198"/>
        <end position="208"/>
    </location>
</feature>
<proteinExistence type="predicted"/>
<feature type="coiled-coil region" evidence="1">
    <location>
        <begin position="147"/>
        <end position="179"/>
    </location>
</feature>
<feature type="compositionally biased region" description="Polar residues" evidence="2">
    <location>
        <begin position="1141"/>
        <end position="1151"/>
    </location>
</feature>
<dbReference type="InterPro" id="IPR007309">
    <property type="entry name" value="TFIIIC_Bblock-bd"/>
</dbReference>
<feature type="region of interest" description="Disordered" evidence="2">
    <location>
        <begin position="382"/>
        <end position="404"/>
    </location>
</feature>
<name>A0A9P8M754_9HYPO</name>
<feature type="compositionally biased region" description="Basic and acidic residues" evidence="2">
    <location>
        <begin position="1358"/>
        <end position="1368"/>
    </location>
</feature>
<dbReference type="PANTHER" id="PTHR40644:SF1">
    <property type="entry name" value="UPF0653 PROTEIN C607.02C"/>
    <property type="match status" value="1"/>
</dbReference>
<protein>
    <recommendedName>
        <fullName evidence="7">TFIIIC transcription initiation factor complex subunits Tfc3</fullName>
    </recommendedName>
</protein>
<gene>
    <name evidence="5" type="ORF">MHUMG1_06902</name>
</gene>
<feature type="region of interest" description="Disordered" evidence="2">
    <location>
        <begin position="1"/>
        <end position="105"/>
    </location>
</feature>
<dbReference type="EMBL" id="JACEFI010000013">
    <property type="protein sequence ID" value="KAH0595153.1"/>
    <property type="molecule type" value="Genomic_DNA"/>
</dbReference>
<feature type="region of interest" description="Disordered" evidence="2">
    <location>
        <begin position="982"/>
        <end position="1024"/>
    </location>
</feature>
<sequence>MPHKHKRKRGEDDNFDLPPSQRALPLPVSSRRQNAKSTTDHPKQKQHRTDRKSNDAPRAFKRIMAFAQGKKLRSGLDNGGSSAPNGPKSSVTPVEVPRIKPGEDMRSFSARVDAALPVAGLTKKTKTKDGKDSLGIKVQRTRKERKMHKLYDQWRAEERKIQEQKEEELELAAERELENDYDDLFTDGAWTEADEKRGNKKSRKRKGKGREEDPWLELVRKRGEAKIGLHDVAQAPPELLHKKTRKQLEVGGATVDVDSIPKSAGSLRRREELQTARDDVYENIRRSVSMAWELEGLISHLLIIISCAGEEGCAVNDIVKEIRGSAGFSGARTRSPGEPLSAHAVATIWGWLVARSDVSVGPNRKHNDRPVHEVLALVKEVSGGDSGSDGTSGQGQEPTYPELTSSNASSLLAFSVERIYVSEDTMWETITGHSVNYKRVPRSEWLLLLGIASTKDQGILQGDLGRLVDQDKRSVPKRTDSLVKKGYIVKRTTLVRGTKTSKLWLKLFAPPLPKETDDQAVEQKAEMNLSRHTLAANLEPVPWHTRWTGESMDFHALATTIMATTKEWQVIRLQDLKAKLGVLGMRWQMKIVSKICRFLNSCGTIQYVAAKLDNKLFKDCIRYNKDLSAKDWAAFLATGKRAAKPMKTALIGMTELAERDGHVDVTRVNGSRLEKIPPWSIDNPLPQKITKAAKSYGEVGLTNPEIYALTLGPTFNRYMSSMTTSMATSTVQPLCLQHMQLKSEHIRVGKVASYRYYIPQLPLTREPDSTNDAGRGLSTLSTCMHWFEAPSSKPKFSSVNTTLSNICGLVKTQGSTSGESKRRGRPKKGELADAPEPTTRLHSQQTIESEVGKKRQRTNGFVTLRIASKALRKVLAQGSMCQNDQASTPHIAAENPSLTMEADKSMHNKLDQTGPDTTPSRNGRRGRGRGRGSARGRGRGRPPHATSVESPSSRPWVCETCGGSWKNDIGLKYHLEKSQTPCNLQYTPGEQGSSRRGRKSAFFASKTRESSNETYVDASPEPSPSIRGLAGVAEDSDGVDPVADQTITVEIHATNRFQSTTTPGQMSPSSHVATVKSWKRSSAPLDQTIKFSAPKTDQGLLFQPSTSHLRQVPILQNPSRHTKISAEMIVPGVPKEVFNVTRPSPSASTDAVPQAHQYPLVGKPDTGDTAGSSGAPSASHSSGSPLANNASICTKSKARGAKTKDDRANIRHYIERLLRDQNGVLLGGKLLWDHVSATWNLEYPEEPVPKRDECQSALKNLLKEGLVMEHWHMFRDSTRSFSKCQLLTLPGIDAFSPESLQLLDRVKNAHAVQESGGHPKIAADVELPDSKVGGRSRRLLAREVAVLHAPVYAAQIAAKKEQGPETRERRKRRLPEPKGPTGDIETPGFYISKKRKNIRLSTTNLESGSPSELPDSSLLQPNMASAITVQFLQPNRFLEQDAPNDWSSVSVLSEKRQFSSEENVTEQTVPIVNSQTRELFSPRTTLRGQNGVWAALDTQYFEAINGSFSVQGWMPNTKWFEWASFNRVIDKRYAFLGRTQGFNDENGTSHYQKFLRGIRACFEVEMSWRMLFEESGPGSAGPHNIWIDFQGEPSNLNASSSHYELTWPEEELPTQYGVSFETGYVLSSSSDDEFEMPEDAVVENARVHSIGVRPPENITFKAKRVALATRALTPLSVSQLGTVSKDEGESEDYPFDGTDDLMAAFIAVRILMGGADKAIDWGLLMVIFPNAKLMQLRRFWVEARKEQGPLIANFTRAFQERFITALEQNEIPMIDFDRPQDYDWAKLIRWTLQIPREEGFEIPSSRELFNNRFSLESIKPSGEDWRERFFHTQTSIFSRFEAVTAVPGVFAIDRNTYASEDLARFKEMEIARSWIKSLCSMGDGKYTVEEIRDKFFTLSPGNKEKTSALFKEVTELLTRQRIICKSKKPLLGGRPYRLNEGYVATLSKMAQKSKYDEAAVFKTKMDNAFRKQGKMRIPYTLSDGAMMALTNLNASGRIKLVSTNLPYIPFGFEPGNYESRKYPKSYYHFGLEAVPAEIYLYNEQIDELRVACEKGPPAGDPSKELPQWVDFFGEPNNQRWSEILGAFCFSLATRGSMDTDGIRSTLNPILDEFEVQLIARWGKETGVLTDFSDGVGLVVGEWWWLTVPWLRR</sequence>
<evidence type="ECO:0000313" key="5">
    <source>
        <dbReference type="EMBL" id="KAH0595153.1"/>
    </source>
</evidence>
<keyword evidence="1" id="KW-0175">Coiled coil</keyword>
<feature type="compositionally biased region" description="Gly residues" evidence="2">
    <location>
        <begin position="384"/>
        <end position="393"/>
    </location>
</feature>
<feature type="region of interest" description="Disordered" evidence="2">
    <location>
        <begin position="1357"/>
        <end position="1388"/>
    </location>
</feature>
<feature type="region of interest" description="Disordered" evidence="2">
    <location>
        <begin position="811"/>
        <end position="854"/>
    </location>
</feature>
<feature type="compositionally biased region" description="Polar residues" evidence="2">
    <location>
        <begin position="982"/>
        <end position="994"/>
    </location>
</feature>
<feature type="compositionally biased region" description="Low complexity" evidence="2">
    <location>
        <begin position="1170"/>
        <end position="1185"/>
    </location>
</feature>
<feature type="region of interest" description="Disordered" evidence="2">
    <location>
        <begin position="1140"/>
        <end position="1205"/>
    </location>
</feature>
<feature type="region of interest" description="Disordered" evidence="2">
    <location>
        <begin position="907"/>
        <end position="956"/>
    </location>
</feature>
<evidence type="ECO:0000259" key="3">
    <source>
        <dbReference type="Pfam" id="PF04182"/>
    </source>
</evidence>
<feature type="region of interest" description="Disordered" evidence="2">
    <location>
        <begin position="188"/>
        <end position="212"/>
    </location>
</feature>
<organism evidence="5 6">
    <name type="scientific">Metarhizium humberi</name>
    <dbReference type="NCBI Taxonomy" id="2596975"/>
    <lineage>
        <taxon>Eukaryota</taxon>
        <taxon>Fungi</taxon>
        <taxon>Dikarya</taxon>
        <taxon>Ascomycota</taxon>
        <taxon>Pezizomycotina</taxon>
        <taxon>Sordariomycetes</taxon>
        <taxon>Hypocreomycetidae</taxon>
        <taxon>Hypocreales</taxon>
        <taxon>Clavicipitaceae</taxon>
        <taxon>Metarhizium</taxon>
    </lineage>
</organism>
<dbReference type="Pfam" id="PF04182">
    <property type="entry name" value="B-block_TFIIIC"/>
    <property type="match status" value="1"/>
</dbReference>
<accession>A0A9P8M754</accession>
<evidence type="ECO:0008006" key="7">
    <source>
        <dbReference type="Google" id="ProtNLM"/>
    </source>
</evidence>
<reference evidence="5 6" key="1">
    <citation type="submission" date="2020-07" db="EMBL/GenBank/DDBJ databases">
        <title>Metarhizium humberi genome.</title>
        <authorList>
            <person name="Lysoe E."/>
        </authorList>
    </citation>
    <scope>NUCLEOTIDE SEQUENCE [LARGE SCALE GENOMIC DNA]</scope>
    <source>
        <strain evidence="5 6">ESALQ1638</strain>
    </source>
</reference>
<evidence type="ECO:0000259" key="4">
    <source>
        <dbReference type="Pfam" id="PF20222"/>
    </source>
</evidence>